<dbReference type="Pfam" id="PF03250">
    <property type="entry name" value="Tropomodulin"/>
    <property type="match status" value="1"/>
</dbReference>
<proteinExistence type="predicted"/>
<dbReference type="GO" id="GO:0051694">
    <property type="term" value="P:pointed-end actin filament capping"/>
    <property type="evidence" value="ECO:0007669"/>
    <property type="project" value="InterPro"/>
</dbReference>
<feature type="region of interest" description="Disordered" evidence="4">
    <location>
        <begin position="129"/>
        <end position="156"/>
    </location>
</feature>
<evidence type="ECO:0000256" key="1">
    <source>
        <dbReference type="ARBA" id="ARBA00004245"/>
    </source>
</evidence>
<feature type="compositionally biased region" description="Polar residues" evidence="4">
    <location>
        <begin position="84"/>
        <end position="99"/>
    </location>
</feature>
<dbReference type="GO" id="GO:0005523">
    <property type="term" value="F:tropomyosin binding"/>
    <property type="evidence" value="ECO:0007669"/>
    <property type="project" value="InterPro"/>
</dbReference>
<evidence type="ECO:0000256" key="2">
    <source>
        <dbReference type="ARBA" id="ARBA00022490"/>
    </source>
</evidence>
<dbReference type="SMART" id="SM00368">
    <property type="entry name" value="LRR_RI"/>
    <property type="match status" value="3"/>
</dbReference>
<dbReference type="GO" id="GO:0005856">
    <property type="term" value="C:cytoskeleton"/>
    <property type="evidence" value="ECO:0007669"/>
    <property type="project" value="UniProtKB-SubCell"/>
</dbReference>
<dbReference type="SUPFAM" id="SSF52047">
    <property type="entry name" value="RNI-like"/>
    <property type="match status" value="1"/>
</dbReference>
<feature type="region of interest" description="Disordered" evidence="4">
    <location>
        <begin position="29"/>
        <end position="99"/>
    </location>
</feature>
<accession>A0AA35SZ86</accession>
<dbReference type="AlphaFoldDB" id="A0AA35SZ86"/>
<dbReference type="InterPro" id="IPR004934">
    <property type="entry name" value="TMOD"/>
</dbReference>
<comment type="subcellular location">
    <subcellularLocation>
        <location evidence="1">Cytoplasm</location>
        <location evidence="1">Cytoskeleton</location>
    </subcellularLocation>
</comment>
<evidence type="ECO:0000313" key="5">
    <source>
        <dbReference type="EMBL" id="CAI8038207.1"/>
    </source>
</evidence>
<keyword evidence="3" id="KW-0206">Cytoskeleton</keyword>
<dbReference type="Proteomes" id="UP001174909">
    <property type="component" value="Unassembled WGS sequence"/>
</dbReference>
<dbReference type="EMBL" id="CASHTH010002986">
    <property type="protein sequence ID" value="CAI8038207.1"/>
    <property type="molecule type" value="Genomic_DNA"/>
</dbReference>
<protein>
    <submittedName>
        <fullName evidence="5">Tropomodulin-2</fullName>
    </submittedName>
</protein>
<keyword evidence="6" id="KW-1185">Reference proteome</keyword>
<evidence type="ECO:0000256" key="3">
    <source>
        <dbReference type="ARBA" id="ARBA00023212"/>
    </source>
</evidence>
<dbReference type="PANTHER" id="PTHR10901:SF6">
    <property type="entry name" value="TROPOMODULIN, ISOFORM N"/>
    <property type="match status" value="1"/>
</dbReference>
<organism evidence="5 6">
    <name type="scientific">Geodia barretti</name>
    <name type="common">Barrett's horny sponge</name>
    <dbReference type="NCBI Taxonomy" id="519541"/>
    <lineage>
        <taxon>Eukaryota</taxon>
        <taxon>Metazoa</taxon>
        <taxon>Porifera</taxon>
        <taxon>Demospongiae</taxon>
        <taxon>Heteroscleromorpha</taxon>
        <taxon>Tetractinellida</taxon>
        <taxon>Astrophorina</taxon>
        <taxon>Geodiidae</taxon>
        <taxon>Geodia</taxon>
    </lineage>
</organism>
<sequence length="343" mass="37539">MADIEDLELAGLSEAELLELGELIDPDNVLVPASDRIPPHTRKKPTGPYDRSRLLQHLKTQAAESKVGEDYVPFVKRTPKPSKEQSNSQSKPARGATNSTSEFDEMLEMLEPDDVNDLAAELGLHGLVVQSKSRGDDNHPIGGGGGRERTGSGADVSHTPLYLASQVSDDAQEADVDDAIESLQSDDPTLTELNLNNHTRLDPALISQLVEALHGNTHLKTLSLANIRFSEDHAKQLADVLRVNTSLTVLNLESNRITRKGIAAIMKALAENKETVLTELRLANQYFSGGAGAESDIAKHLEKVTSIIRLGYNFTSPSIRTRIDRYVMRNTDLIRQKRASLVV</sequence>
<evidence type="ECO:0000313" key="6">
    <source>
        <dbReference type="Proteomes" id="UP001174909"/>
    </source>
</evidence>
<reference evidence="5" key="1">
    <citation type="submission" date="2023-03" db="EMBL/GenBank/DDBJ databases">
        <authorList>
            <person name="Steffen K."/>
            <person name="Cardenas P."/>
        </authorList>
    </citation>
    <scope>NUCLEOTIDE SEQUENCE</scope>
</reference>
<dbReference type="PANTHER" id="PTHR10901">
    <property type="entry name" value="TROPOMODULIN"/>
    <property type="match status" value="1"/>
</dbReference>
<dbReference type="Gene3D" id="3.80.10.10">
    <property type="entry name" value="Ribonuclease Inhibitor"/>
    <property type="match status" value="1"/>
</dbReference>
<comment type="caution">
    <text evidence="5">The sequence shown here is derived from an EMBL/GenBank/DDBJ whole genome shotgun (WGS) entry which is preliminary data.</text>
</comment>
<gene>
    <name evidence="5" type="ORF">GBAR_LOCUS21307</name>
</gene>
<evidence type="ECO:0000256" key="4">
    <source>
        <dbReference type="SAM" id="MobiDB-lite"/>
    </source>
</evidence>
<dbReference type="InterPro" id="IPR032675">
    <property type="entry name" value="LRR_dom_sf"/>
</dbReference>
<keyword evidence="2" id="KW-0963">Cytoplasm</keyword>
<dbReference type="GO" id="GO:0007015">
    <property type="term" value="P:actin filament organization"/>
    <property type="evidence" value="ECO:0007669"/>
    <property type="project" value="TreeGrafter"/>
</dbReference>
<name>A0AA35SZ86_GEOBA</name>